<dbReference type="Proteomes" id="UP000070444">
    <property type="component" value="Unassembled WGS sequence"/>
</dbReference>
<protein>
    <submittedName>
        <fullName evidence="2">Uncharacterized protein</fullName>
    </submittedName>
</protein>
<feature type="compositionally biased region" description="Polar residues" evidence="1">
    <location>
        <begin position="1"/>
        <end position="36"/>
    </location>
</feature>
<dbReference type="EMBL" id="KQ964591">
    <property type="protein sequence ID" value="KXN68158.1"/>
    <property type="molecule type" value="Genomic_DNA"/>
</dbReference>
<feature type="compositionally biased region" description="Pro residues" evidence="1">
    <location>
        <begin position="62"/>
        <end position="72"/>
    </location>
</feature>
<keyword evidence="3" id="KW-1185">Reference proteome</keyword>
<accession>A0A137NZM5</accession>
<feature type="compositionally biased region" description="Basic and acidic residues" evidence="1">
    <location>
        <begin position="276"/>
        <end position="296"/>
    </location>
</feature>
<feature type="compositionally biased region" description="Polar residues" evidence="1">
    <location>
        <begin position="236"/>
        <end position="247"/>
    </location>
</feature>
<feature type="compositionally biased region" description="Polar residues" evidence="1">
    <location>
        <begin position="203"/>
        <end position="225"/>
    </location>
</feature>
<sequence length="354" mass="38554">MSKGMESSNTNDNEKLNQTNDNQQSLKSNLTKSINGNPDILKKLPNQKAKSNQDDELRPSLLSPPPAPPPTFKPILNSDPSFYTIPSNQSLSATQPQKIPPPNRHIQTSSLSGSFPSVASFLWPDSKPNNKASASLTAIVAGPITATPESFTIEKKLVDSLSEQIKHDADKQSKPAPVQKSEPSLPEKPKKKHSPQPLKPTSLFKTPSTKPIKSNPNSPFTQDTRPFSMYGGIKSEPSSSGKELSTINSLPNSPPTDTSNTTPPRALSPSASLSKMVEDKIPKRYPNDPNPEDIKRRNSSGLSNLALQSISNLAKQRAVPIPRTTSPLPQKFLKDLNHRPLTQAITCHLLTQNH</sequence>
<evidence type="ECO:0000256" key="1">
    <source>
        <dbReference type="SAM" id="MobiDB-lite"/>
    </source>
</evidence>
<evidence type="ECO:0000313" key="2">
    <source>
        <dbReference type="EMBL" id="KXN68158.1"/>
    </source>
</evidence>
<feature type="region of interest" description="Disordered" evidence="1">
    <location>
        <begin position="163"/>
        <end position="301"/>
    </location>
</feature>
<dbReference type="AlphaFoldDB" id="A0A137NZM5"/>
<evidence type="ECO:0000313" key="3">
    <source>
        <dbReference type="Proteomes" id="UP000070444"/>
    </source>
</evidence>
<proteinExistence type="predicted"/>
<name>A0A137NZM5_CONC2</name>
<feature type="compositionally biased region" description="Basic and acidic residues" evidence="1">
    <location>
        <begin position="163"/>
        <end position="173"/>
    </location>
</feature>
<feature type="region of interest" description="Disordered" evidence="1">
    <location>
        <begin position="1"/>
        <end position="111"/>
    </location>
</feature>
<organism evidence="2 3">
    <name type="scientific">Conidiobolus coronatus (strain ATCC 28846 / CBS 209.66 / NRRL 28638)</name>
    <name type="common">Delacroixia coronata</name>
    <dbReference type="NCBI Taxonomy" id="796925"/>
    <lineage>
        <taxon>Eukaryota</taxon>
        <taxon>Fungi</taxon>
        <taxon>Fungi incertae sedis</taxon>
        <taxon>Zoopagomycota</taxon>
        <taxon>Entomophthoromycotina</taxon>
        <taxon>Entomophthoromycetes</taxon>
        <taxon>Entomophthorales</taxon>
        <taxon>Ancylistaceae</taxon>
        <taxon>Conidiobolus</taxon>
    </lineage>
</organism>
<reference evidence="2 3" key="1">
    <citation type="journal article" date="2015" name="Genome Biol. Evol.">
        <title>Phylogenomic analyses indicate that early fungi evolved digesting cell walls of algal ancestors of land plants.</title>
        <authorList>
            <person name="Chang Y."/>
            <person name="Wang S."/>
            <person name="Sekimoto S."/>
            <person name="Aerts A.L."/>
            <person name="Choi C."/>
            <person name="Clum A."/>
            <person name="LaButti K.M."/>
            <person name="Lindquist E.A."/>
            <person name="Yee Ngan C."/>
            <person name="Ohm R.A."/>
            <person name="Salamov A.A."/>
            <person name="Grigoriev I.V."/>
            <person name="Spatafora J.W."/>
            <person name="Berbee M.L."/>
        </authorList>
    </citation>
    <scope>NUCLEOTIDE SEQUENCE [LARGE SCALE GENOMIC DNA]</scope>
    <source>
        <strain evidence="2 3">NRRL 28638</strain>
    </source>
</reference>
<gene>
    <name evidence="2" type="ORF">CONCODRAFT_72449</name>
</gene>
<feature type="compositionally biased region" description="Low complexity" evidence="1">
    <location>
        <begin position="248"/>
        <end position="274"/>
    </location>
</feature>
<feature type="compositionally biased region" description="Polar residues" evidence="1">
    <location>
        <begin position="78"/>
        <end position="97"/>
    </location>
</feature>